<evidence type="ECO:0000313" key="9">
    <source>
        <dbReference type="EMBL" id="QDU61935.1"/>
    </source>
</evidence>
<evidence type="ECO:0000256" key="6">
    <source>
        <dbReference type="ARBA" id="ARBA00023136"/>
    </source>
</evidence>
<dbReference type="GO" id="GO:0016491">
    <property type="term" value="F:oxidoreductase activity"/>
    <property type="evidence" value="ECO:0007669"/>
    <property type="project" value="UniProtKB-KW"/>
</dbReference>
<organism evidence="9 10">
    <name type="scientific">Kolteria novifilia</name>
    <dbReference type="NCBI Taxonomy" id="2527975"/>
    <lineage>
        <taxon>Bacteria</taxon>
        <taxon>Pseudomonadati</taxon>
        <taxon>Planctomycetota</taxon>
        <taxon>Planctomycetia</taxon>
        <taxon>Kolteriales</taxon>
        <taxon>Kolteriaceae</taxon>
        <taxon>Kolteria</taxon>
    </lineage>
</organism>
<dbReference type="EMBL" id="CP036279">
    <property type="protein sequence ID" value="QDU61935.1"/>
    <property type="molecule type" value="Genomic_DNA"/>
</dbReference>
<dbReference type="InterPro" id="IPR038430">
    <property type="entry name" value="NDAH_ubi_oxred_su3_sf"/>
</dbReference>
<evidence type="ECO:0000256" key="1">
    <source>
        <dbReference type="ARBA" id="ARBA00004370"/>
    </source>
</evidence>
<keyword evidence="5 8" id="KW-1133">Transmembrane helix</keyword>
<sequence length="193" mass="20914">MDYFSFRPVLFTGALFLFAAVAIGMLLAPLLLGWFLRPHNPSKEKGDIYECGEPTIGGSDAQFDIRFYVVALLFIVFDVEIAFFFPWAVVFGKATTLAKSTLSEGQRQHVSAALLGEADVEAVTPVAADAAGFLQRVALMDLLVFFGVVLVGFAYVWKRGDLDWVRAMARERAVKTAAGDGPPSGTKSPSLSV</sequence>
<dbReference type="GO" id="GO:0008137">
    <property type="term" value="F:NADH dehydrogenase (ubiquinone) activity"/>
    <property type="evidence" value="ECO:0007669"/>
    <property type="project" value="InterPro"/>
</dbReference>
<proteinExistence type="inferred from homology"/>
<evidence type="ECO:0000256" key="3">
    <source>
        <dbReference type="ARBA" id="ARBA00022448"/>
    </source>
</evidence>
<dbReference type="Pfam" id="PF00507">
    <property type="entry name" value="Oxidored_q4"/>
    <property type="match status" value="2"/>
</dbReference>
<dbReference type="PANTHER" id="PTHR11058:SF9">
    <property type="entry name" value="NADH-UBIQUINONE OXIDOREDUCTASE CHAIN 3"/>
    <property type="match status" value="1"/>
</dbReference>
<name>A0A518B4N3_9BACT</name>
<gene>
    <name evidence="9" type="primary">ndhC</name>
    <name evidence="9" type="ORF">Pan216_28000</name>
</gene>
<keyword evidence="3" id="KW-0813">Transport</keyword>
<dbReference type="OrthoDB" id="9791970at2"/>
<comment type="catalytic activity">
    <reaction evidence="7">
        <text>a quinone + NADH + 5 H(+)(in) = a quinol + NAD(+) + 4 H(+)(out)</text>
        <dbReference type="Rhea" id="RHEA:57888"/>
        <dbReference type="ChEBI" id="CHEBI:15378"/>
        <dbReference type="ChEBI" id="CHEBI:24646"/>
        <dbReference type="ChEBI" id="CHEBI:57540"/>
        <dbReference type="ChEBI" id="CHEBI:57945"/>
        <dbReference type="ChEBI" id="CHEBI:132124"/>
    </reaction>
</comment>
<comment type="function">
    <text evidence="7">NDH-1 shuttles electrons from NADH, via FMN and iron-sulfur (Fe-S) centers, to quinones in the respiratory chain.</text>
</comment>
<dbReference type="RefSeq" id="WP_145258458.1">
    <property type="nucleotide sequence ID" value="NZ_CP036279.1"/>
</dbReference>
<reference evidence="9 10" key="1">
    <citation type="submission" date="2019-02" db="EMBL/GenBank/DDBJ databases">
        <title>Deep-cultivation of Planctomycetes and their phenomic and genomic characterization uncovers novel biology.</title>
        <authorList>
            <person name="Wiegand S."/>
            <person name="Jogler M."/>
            <person name="Boedeker C."/>
            <person name="Pinto D."/>
            <person name="Vollmers J."/>
            <person name="Rivas-Marin E."/>
            <person name="Kohn T."/>
            <person name="Peeters S.H."/>
            <person name="Heuer A."/>
            <person name="Rast P."/>
            <person name="Oberbeckmann S."/>
            <person name="Bunk B."/>
            <person name="Jeske O."/>
            <person name="Meyerdierks A."/>
            <person name="Storesund J.E."/>
            <person name="Kallscheuer N."/>
            <person name="Luecker S."/>
            <person name="Lage O.M."/>
            <person name="Pohl T."/>
            <person name="Merkel B.J."/>
            <person name="Hornburger P."/>
            <person name="Mueller R.-W."/>
            <person name="Bruemmer F."/>
            <person name="Labrenz M."/>
            <person name="Spormann A.M."/>
            <person name="Op den Camp H."/>
            <person name="Overmann J."/>
            <person name="Amann R."/>
            <person name="Jetten M.S.M."/>
            <person name="Mascher T."/>
            <person name="Medema M.H."/>
            <person name="Devos D.P."/>
            <person name="Kaster A.-K."/>
            <person name="Ovreas L."/>
            <person name="Rohde M."/>
            <person name="Galperin M.Y."/>
            <person name="Jogler C."/>
        </authorList>
    </citation>
    <scope>NUCLEOTIDE SEQUENCE [LARGE SCALE GENOMIC DNA]</scope>
    <source>
        <strain evidence="9 10">Pan216</strain>
    </source>
</reference>
<protein>
    <recommendedName>
        <fullName evidence="7">NADH-quinone oxidoreductase subunit</fullName>
        <ecNumber evidence="7">7.1.1.-</ecNumber>
    </recommendedName>
</protein>
<comment type="similarity">
    <text evidence="2 7">Belongs to the complex I subunit 3 family.</text>
</comment>
<evidence type="ECO:0000256" key="4">
    <source>
        <dbReference type="ARBA" id="ARBA00022692"/>
    </source>
</evidence>
<dbReference type="Gene3D" id="1.20.58.1610">
    <property type="entry name" value="NADH:ubiquinone/plastoquinone oxidoreductase, chain 3"/>
    <property type="match status" value="1"/>
</dbReference>
<keyword evidence="7" id="KW-0520">NAD</keyword>
<dbReference type="GO" id="GO:0048038">
    <property type="term" value="F:quinone binding"/>
    <property type="evidence" value="ECO:0007669"/>
    <property type="project" value="UniProtKB-KW"/>
</dbReference>
<dbReference type="EC" id="7.1.1.-" evidence="7"/>
<dbReference type="PANTHER" id="PTHR11058">
    <property type="entry name" value="NADH-UBIQUINONE OXIDOREDUCTASE CHAIN 3"/>
    <property type="match status" value="1"/>
</dbReference>
<keyword evidence="9" id="KW-0560">Oxidoreductase</keyword>
<evidence type="ECO:0000256" key="8">
    <source>
        <dbReference type="SAM" id="Phobius"/>
    </source>
</evidence>
<evidence type="ECO:0000256" key="5">
    <source>
        <dbReference type="ARBA" id="ARBA00022989"/>
    </source>
</evidence>
<dbReference type="GO" id="GO:0030964">
    <property type="term" value="C:NADH dehydrogenase complex"/>
    <property type="evidence" value="ECO:0007669"/>
    <property type="project" value="TreeGrafter"/>
</dbReference>
<feature type="transmembrane region" description="Helical" evidence="8">
    <location>
        <begin position="12"/>
        <end position="36"/>
    </location>
</feature>
<keyword evidence="6 8" id="KW-0472">Membrane</keyword>
<dbReference type="GO" id="GO:0005886">
    <property type="term" value="C:plasma membrane"/>
    <property type="evidence" value="ECO:0007669"/>
    <property type="project" value="UniProtKB-SubCell"/>
</dbReference>
<evidence type="ECO:0000256" key="2">
    <source>
        <dbReference type="ARBA" id="ARBA00008472"/>
    </source>
</evidence>
<comment type="subcellular location">
    <subcellularLocation>
        <location evidence="7">Cell membrane</location>
        <topology evidence="7">Multi-pass membrane protein</topology>
    </subcellularLocation>
    <subcellularLocation>
        <location evidence="1">Membrane</location>
    </subcellularLocation>
</comment>
<dbReference type="InterPro" id="IPR000440">
    <property type="entry name" value="NADH_UbQ/plastoQ_OxRdtase_su3"/>
</dbReference>
<dbReference type="KEGG" id="knv:Pan216_28000"/>
<feature type="transmembrane region" description="Helical" evidence="8">
    <location>
        <begin position="67"/>
        <end position="89"/>
    </location>
</feature>
<keyword evidence="7" id="KW-0874">Quinone</keyword>
<dbReference type="AlphaFoldDB" id="A0A518B4N3"/>
<dbReference type="Proteomes" id="UP000317093">
    <property type="component" value="Chromosome"/>
</dbReference>
<keyword evidence="4 7" id="KW-0812">Transmembrane</keyword>
<keyword evidence="10" id="KW-1185">Reference proteome</keyword>
<feature type="transmembrane region" description="Helical" evidence="8">
    <location>
        <begin position="137"/>
        <end position="157"/>
    </location>
</feature>
<evidence type="ECO:0000313" key="10">
    <source>
        <dbReference type="Proteomes" id="UP000317093"/>
    </source>
</evidence>
<accession>A0A518B4N3</accession>
<evidence type="ECO:0000256" key="7">
    <source>
        <dbReference type="RuleBase" id="RU003639"/>
    </source>
</evidence>